<reference evidence="1" key="1">
    <citation type="submission" date="2014-11" db="EMBL/GenBank/DDBJ databases">
        <authorList>
            <person name="Amaro Gonzalez C."/>
        </authorList>
    </citation>
    <scope>NUCLEOTIDE SEQUENCE</scope>
</reference>
<protein>
    <submittedName>
        <fullName evidence="1">Uncharacterized protein</fullName>
    </submittedName>
</protein>
<name>A0A0E9QP04_ANGAN</name>
<accession>A0A0E9QP04</accession>
<reference evidence="1" key="2">
    <citation type="journal article" date="2015" name="Fish Shellfish Immunol.">
        <title>Early steps in the European eel (Anguilla anguilla)-Vibrio vulnificus interaction in the gills: Role of the RtxA13 toxin.</title>
        <authorList>
            <person name="Callol A."/>
            <person name="Pajuelo D."/>
            <person name="Ebbesson L."/>
            <person name="Teles M."/>
            <person name="MacKenzie S."/>
            <person name="Amaro C."/>
        </authorList>
    </citation>
    <scope>NUCLEOTIDE SEQUENCE</scope>
</reference>
<proteinExistence type="predicted"/>
<evidence type="ECO:0000313" key="1">
    <source>
        <dbReference type="EMBL" id="JAH18661.1"/>
    </source>
</evidence>
<organism evidence="1">
    <name type="scientific">Anguilla anguilla</name>
    <name type="common">European freshwater eel</name>
    <name type="synonym">Muraena anguilla</name>
    <dbReference type="NCBI Taxonomy" id="7936"/>
    <lineage>
        <taxon>Eukaryota</taxon>
        <taxon>Metazoa</taxon>
        <taxon>Chordata</taxon>
        <taxon>Craniata</taxon>
        <taxon>Vertebrata</taxon>
        <taxon>Euteleostomi</taxon>
        <taxon>Actinopterygii</taxon>
        <taxon>Neopterygii</taxon>
        <taxon>Teleostei</taxon>
        <taxon>Anguilliformes</taxon>
        <taxon>Anguillidae</taxon>
        <taxon>Anguilla</taxon>
    </lineage>
</organism>
<dbReference type="EMBL" id="GBXM01089916">
    <property type="protein sequence ID" value="JAH18661.1"/>
    <property type="molecule type" value="Transcribed_RNA"/>
</dbReference>
<dbReference type="AlphaFoldDB" id="A0A0E9QP04"/>
<sequence>MHRCNMTVKVVRRLKYVVTMRGAVTPLAWSLSSRLAPLFHSSICSCKGLIRQSMKAL</sequence>